<dbReference type="InterPro" id="IPR018485">
    <property type="entry name" value="FGGY_C"/>
</dbReference>
<dbReference type="GO" id="GO:0006071">
    <property type="term" value="P:glycerol metabolic process"/>
    <property type="evidence" value="ECO:0007669"/>
    <property type="project" value="UniProtKB-KW"/>
</dbReference>
<feature type="domain" description="Carbohydrate kinase FGGY C-terminal" evidence="15">
    <location>
        <begin position="273"/>
        <end position="457"/>
    </location>
</feature>
<feature type="domain" description="Carbohydrate kinase FGGY N-terminal" evidence="14">
    <location>
        <begin position="3"/>
        <end position="263"/>
    </location>
</feature>
<evidence type="ECO:0000313" key="16">
    <source>
        <dbReference type="EMBL" id="KAH0539310.1"/>
    </source>
</evidence>
<comment type="pathway">
    <text evidence="2">Polyol metabolism; glycerol degradation via glycerol kinase pathway; sn-glycerol 3-phosphate from glycerol: step 1/1.</text>
</comment>
<dbReference type="InterPro" id="IPR018484">
    <property type="entry name" value="FGGY_N"/>
</dbReference>
<dbReference type="SUPFAM" id="SSF53067">
    <property type="entry name" value="Actin-like ATPase domain"/>
    <property type="match status" value="2"/>
</dbReference>
<evidence type="ECO:0000256" key="11">
    <source>
        <dbReference type="ARBA" id="ARBA00033026"/>
    </source>
</evidence>
<dbReference type="GO" id="GO:0004370">
    <property type="term" value="F:glycerol kinase activity"/>
    <property type="evidence" value="ECO:0007669"/>
    <property type="project" value="UniProtKB-EC"/>
</dbReference>
<sequence>MKYIVALDVGTTTIRCHILDNKAVTIASAAEKVELLYPKAAYVEINPDQLWESIIKVLKDAVDASKIDVKLIACLGISTQRSSFISWNFETGKNYHRIITWKDLRADSMVREWNSSLTMKSLRMGAHILYTLSRNKRFLAGSVLKLMNTQTTLRLMWVLQNIPGLREAAQSGKAVFGGVDCWLLYKLTGKHITDVSNASATGLYDPFTMSWAQWAMNLFKIPSTMFPKVVDNAGDFGTIPKDILGVSIPIRCCMADQAASLFGSTCFEPGDLKVTMGTGSFLNVNTGKEPHASVAGLYPLVAWKINSEIVYMAEGASSDTGTVIEWIKSIGIIKDPSEMSELANSIEGSDIYFVPAFSGLQAPINDQAAATGLIGLKPTSGRAHIVRSVLEGLVFRILLLYDSLCTETSRNYNSIRVDGGVSQSDFILQLLADLTGLPVERAMSPEMSILGVAFLSGLQCGIWETREEVCKLRQVDRVFQPDIKRGKNYLSVVHQWKLAVQRFKNCALKQ</sequence>
<dbReference type="Proteomes" id="UP000826195">
    <property type="component" value="Unassembled WGS sequence"/>
</dbReference>
<dbReference type="InterPro" id="IPR043129">
    <property type="entry name" value="ATPase_NBD"/>
</dbReference>
<dbReference type="CDD" id="cd07793">
    <property type="entry name" value="ASKHA_NBD_FGGY_GK5-like"/>
    <property type="match status" value="1"/>
</dbReference>
<evidence type="ECO:0000256" key="9">
    <source>
        <dbReference type="ARBA" id="ARBA00022798"/>
    </source>
</evidence>
<evidence type="ECO:0000256" key="3">
    <source>
        <dbReference type="ARBA" id="ARBA00009156"/>
    </source>
</evidence>
<dbReference type="EC" id="2.7.1.30" evidence="4"/>
<keyword evidence="5" id="KW-0963">Cytoplasm</keyword>
<gene>
    <name evidence="16" type="ORF">KQX54_003887</name>
</gene>
<accession>A0AAV7HHH1</accession>
<dbReference type="GO" id="GO:0006641">
    <property type="term" value="P:triglyceride metabolic process"/>
    <property type="evidence" value="ECO:0007669"/>
    <property type="project" value="TreeGrafter"/>
</dbReference>
<dbReference type="FunFam" id="3.30.420.40:FF:000102">
    <property type="entry name" value="Putative glycerol kinase 5"/>
    <property type="match status" value="1"/>
</dbReference>
<dbReference type="Pfam" id="PF02782">
    <property type="entry name" value="FGGY_C"/>
    <property type="match status" value="1"/>
</dbReference>
<dbReference type="GO" id="GO:0046167">
    <property type="term" value="P:glycerol-3-phosphate biosynthetic process"/>
    <property type="evidence" value="ECO:0007669"/>
    <property type="project" value="TreeGrafter"/>
</dbReference>
<dbReference type="AlphaFoldDB" id="A0AAV7HHH1"/>
<proteinExistence type="inferred from homology"/>
<evidence type="ECO:0000256" key="7">
    <source>
        <dbReference type="ARBA" id="ARBA00022741"/>
    </source>
</evidence>
<dbReference type="GO" id="GO:0005524">
    <property type="term" value="F:ATP binding"/>
    <property type="evidence" value="ECO:0007669"/>
    <property type="project" value="UniProtKB-KW"/>
</dbReference>
<organism evidence="16 17">
    <name type="scientific">Cotesia glomerata</name>
    <name type="common">Lepidopteran parasitic wasp</name>
    <name type="synonym">Apanteles glomeratus</name>
    <dbReference type="NCBI Taxonomy" id="32391"/>
    <lineage>
        <taxon>Eukaryota</taxon>
        <taxon>Metazoa</taxon>
        <taxon>Ecdysozoa</taxon>
        <taxon>Arthropoda</taxon>
        <taxon>Hexapoda</taxon>
        <taxon>Insecta</taxon>
        <taxon>Pterygota</taxon>
        <taxon>Neoptera</taxon>
        <taxon>Endopterygota</taxon>
        <taxon>Hymenoptera</taxon>
        <taxon>Apocrita</taxon>
        <taxon>Ichneumonoidea</taxon>
        <taxon>Braconidae</taxon>
        <taxon>Microgastrinae</taxon>
        <taxon>Cotesia</taxon>
    </lineage>
</organism>
<evidence type="ECO:0000256" key="5">
    <source>
        <dbReference type="ARBA" id="ARBA00022490"/>
    </source>
</evidence>
<evidence type="ECO:0000256" key="12">
    <source>
        <dbReference type="ARBA" id="ARBA00045165"/>
    </source>
</evidence>
<evidence type="ECO:0000256" key="1">
    <source>
        <dbReference type="ARBA" id="ARBA00004496"/>
    </source>
</evidence>
<dbReference type="GO" id="GO:0005739">
    <property type="term" value="C:mitochondrion"/>
    <property type="evidence" value="ECO:0007669"/>
    <property type="project" value="TreeGrafter"/>
</dbReference>
<evidence type="ECO:0000256" key="4">
    <source>
        <dbReference type="ARBA" id="ARBA00012099"/>
    </source>
</evidence>
<dbReference type="PANTHER" id="PTHR10196:SF68">
    <property type="entry name" value="GLYCEROL KINASE 5-RELATED"/>
    <property type="match status" value="1"/>
</dbReference>
<keyword evidence="8" id="KW-0418">Kinase</keyword>
<name>A0AAV7HHH1_COTGL</name>
<evidence type="ECO:0000256" key="8">
    <source>
        <dbReference type="ARBA" id="ARBA00022777"/>
    </source>
</evidence>
<keyword evidence="7" id="KW-0547">Nucleotide-binding</keyword>
<dbReference type="InterPro" id="IPR000577">
    <property type="entry name" value="Carb_kinase_FGGY"/>
</dbReference>
<evidence type="ECO:0000256" key="6">
    <source>
        <dbReference type="ARBA" id="ARBA00022679"/>
    </source>
</evidence>
<comment type="caution">
    <text evidence="16">The sequence shown here is derived from an EMBL/GenBank/DDBJ whole genome shotgun (WGS) entry which is preliminary data.</text>
</comment>
<evidence type="ECO:0000256" key="10">
    <source>
        <dbReference type="ARBA" id="ARBA00022840"/>
    </source>
</evidence>
<dbReference type="Pfam" id="PF00370">
    <property type="entry name" value="FGGY_N"/>
    <property type="match status" value="1"/>
</dbReference>
<evidence type="ECO:0000259" key="15">
    <source>
        <dbReference type="Pfam" id="PF02782"/>
    </source>
</evidence>
<reference evidence="16 17" key="1">
    <citation type="journal article" date="2021" name="J. Hered.">
        <title>A chromosome-level genome assembly of the parasitoid wasp, Cotesia glomerata (Hymenoptera: Braconidae).</title>
        <authorList>
            <person name="Pinto B.J."/>
            <person name="Weis J.J."/>
            <person name="Gamble T."/>
            <person name="Ode P.J."/>
            <person name="Paul R."/>
            <person name="Zaspel J.M."/>
        </authorList>
    </citation>
    <scope>NUCLEOTIDE SEQUENCE [LARGE SCALE GENOMIC DNA]</scope>
    <source>
        <strain evidence="16">CgM1</strain>
    </source>
</reference>
<evidence type="ECO:0000313" key="17">
    <source>
        <dbReference type="Proteomes" id="UP000826195"/>
    </source>
</evidence>
<keyword evidence="6" id="KW-0808">Transferase</keyword>
<evidence type="ECO:0000256" key="2">
    <source>
        <dbReference type="ARBA" id="ARBA00005190"/>
    </source>
</evidence>
<dbReference type="PIRSF" id="PIRSF000538">
    <property type="entry name" value="GlpK"/>
    <property type="match status" value="1"/>
</dbReference>
<comment type="function">
    <text evidence="12">Skin-specific kinase that plays a key role in glycerol metabolism, catalyzing its phosphorylation to produce sn-glycerol 3-phosphate. Involved in skin-specific regulation of sterol regulatory element-binding protein (SREBP) processing and lipid biosynthesis.</text>
</comment>
<keyword evidence="10" id="KW-0067">ATP-binding</keyword>
<dbReference type="FunFam" id="3.30.420.40:FF:000104">
    <property type="entry name" value="putative glycerol kinase 5"/>
    <property type="match status" value="1"/>
</dbReference>
<comment type="subcellular location">
    <subcellularLocation>
        <location evidence="1">Cytoplasm</location>
    </subcellularLocation>
</comment>
<protein>
    <recommendedName>
        <fullName evidence="13">Glycerol kinase 5</fullName>
        <ecNumber evidence="4">2.7.1.30</ecNumber>
    </recommendedName>
    <alternativeName>
        <fullName evidence="11">ATP:glycerol 3-phosphotransferase 5</fullName>
    </alternativeName>
</protein>
<comment type="similarity">
    <text evidence="3">Belongs to the FGGY kinase family.</text>
</comment>
<keyword evidence="17" id="KW-1185">Reference proteome</keyword>
<dbReference type="PANTHER" id="PTHR10196">
    <property type="entry name" value="SUGAR KINASE"/>
    <property type="match status" value="1"/>
</dbReference>
<dbReference type="EMBL" id="JAHXZJ010002609">
    <property type="protein sequence ID" value="KAH0539310.1"/>
    <property type="molecule type" value="Genomic_DNA"/>
</dbReference>
<dbReference type="Gene3D" id="3.30.420.40">
    <property type="match status" value="2"/>
</dbReference>
<dbReference type="InterPro" id="IPR037444">
    <property type="entry name" value="GK5"/>
</dbReference>
<evidence type="ECO:0000256" key="13">
    <source>
        <dbReference type="ARBA" id="ARBA00047192"/>
    </source>
</evidence>
<evidence type="ECO:0000259" key="14">
    <source>
        <dbReference type="Pfam" id="PF00370"/>
    </source>
</evidence>
<keyword evidence="9" id="KW-0319">Glycerol metabolism</keyword>